<keyword evidence="7" id="KW-1133">Transmembrane helix</keyword>
<comment type="subunit">
    <text evidence="2">Putative multisubunit membrane-bound [NiFe]-hydrogenase eha is composed of at least 20 subunits.</text>
</comment>
<dbReference type="AlphaFoldDB" id="A0A133ULJ6"/>
<evidence type="ECO:0000313" key="9">
    <source>
        <dbReference type="Proteomes" id="UP000070284"/>
    </source>
</evidence>
<dbReference type="EMBL" id="LHXO01000026">
    <property type="protein sequence ID" value="KXA95083.1"/>
    <property type="molecule type" value="Genomic_DNA"/>
</dbReference>
<evidence type="ECO:0000256" key="5">
    <source>
        <dbReference type="ARBA" id="ARBA00023136"/>
    </source>
</evidence>
<feature type="transmembrane region" description="Helical" evidence="7">
    <location>
        <begin position="6"/>
        <end position="23"/>
    </location>
</feature>
<dbReference type="InterPro" id="IPR011306">
    <property type="entry name" value="Prd_NiFe_hyd_3_EhaA"/>
</dbReference>
<keyword evidence="7" id="KW-0812">Transmembrane</keyword>
<evidence type="ECO:0000256" key="2">
    <source>
        <dbReference type="ARBA" id="ARBA00011090"/>
    </source>
</evidence>
<comment type="function">
    <text evidence="6">One of the integral membrane subunits of multisubunit membrane-bound [NiFe]-hydrogenase eha. Eha is predicted to form large electron transfer complex and might catalyze energy-driven reduction of low-potential redox carriers.</text>
</comment>
<accession>A0A133ULJ6</accession>
<comment type="caution">
    <text evidence="8">The sequence shown here is derived from an EMBL/GenBank/DDBJ whole genome shotgun (WGS) entry which is preliminary data.</text>
</comment>
<keyword evidence="9" id="KW-1185">Reference proteome</keyword>
<gene>
    <name evidence="8" type="ORF">AKJ65_02670</name>
</gene>
<evidence type="ECO:0000256" key="1">
    <source>
        <dbReference type="ARBA" id="ARBA00007910"/>
    </source>
</evidence>
<comment type="similarity">
    <text evidence="1">Belongs to the EhaA family.</text>
</comment>
<name>A0A133ULJ6_9EURY</name>
<evidence type="ECO:0000256" key="7">
    <source>
        <dbReference type="SAM" id="Phobius"/>
    </source>
</evidence>
<evidence type="ECO:0000256" key="6">
    <source>
        <dbReference type="ARBA" id="ARBA00024740"/>
    </source>
</evidence>
<feature type="transmembrane region" description="Helical" evidence="7">
    <location>
        <begin position="66"/>
        <end position="87"/>
    </location>
</feature>
<dbReference type="Proteomes" id="UP000070284">
    <property type="component" value="Unassembled WGS sequence"/>
</dbReference>
<sequence length="101" mass="11061">MIDIQSQWVVYSLGVIASLIVSRQGSGRWIPANKFSFHTSAIFPSPVLTVGTIAGLSEFLSFQEPIFRYLLPIIIGTVIGAVITMYSRIMMSPKGIKNEVG</sequence>
<evidence type="ECO:0000256" key="3">
    <source>
        <dbReference type="ARBA" id="ARBA00020465"/>
    </source>
</evidence>
<keyword evidence="5 7" id="KW-0472">Membrane</keyword>
<feature type="transmembrane region" description="Helical" evidence="7">
    <location>
        <begin position="35"/>
        <end position="54"/>
    </location>
</feature>
<keyword evidence="4" id="KW-1003">Cell membrane</keyword>
<dbReference type="Pfam" id="PF17367">
    <property type="entry name" value="NiFe_hyd_3_EhaA"/>
    <property type="match status" value="1"/>
</dbReference>
<reference evidence="8 9" key="1">
    <citation type="journal article" date="2016" name="Sci. Rep.">
        <title>Metabolic traits of an uncultured archaeal lineage -MSBL1- from brine pools of the Red Sea.</title>
        <authorList>
            <person name="Mwirichia R."/>
            <person name="Alam I."/>
            <person name="Rashid M."/>
            <person name="Vinu M."/>
            <person name="Ba-Alawi W."/>
            <person name="Anthony Kamau A."/>
            <person name="Kamanda Ngugi D."/>
            <person name="Goker M."/>
            <person name="Klenk H.P."/>
            <person name="Bajic V."/>
            <person name="Stingl U."/>
        </authorList>
    </citation>
    <scope>NUCLEOTIDE SEQUENCE [LARGE SCALE GENOMIC DNA]</scope>
    <source>
        <strain evidence="8">SCGC-AAA259E19</strain>
    </source>
</reference>
<organism evidence="8 9">
    <name type="scientific">candidate division MSBL1 archaeon SCGC-AAA259E19</name>
    <dbReference type="NCBI Taxonomy" id="1698264"/>
    <lineage>
        <taxon>Archaea</taxon>
        <taxon>Methanobacteriati</taxon>
        <taxon>Methanobacteriota</taxon>
        <taxon>candidate division MSBL1</taxon>
    </lineage>
</organism>
<evidence type="ECO:0000313" key="8">
    <source>
        <dbReference type="EMBL" id="KXA95083.1"/>
    </source>
</evidence>
<evidence type="ECO:0000256" key="4">
    <source>
        <dbReference type="ARBA" id="ARBA00022475"/>
    </source>
</evidence>
<proteinExistence type="inferred from homology"/>
<protein>
    <recommendedName>
        <fullName evidence="3">Probable [NiFe]-hydrogenase-type-3 Eha complex membrane subunit A</fullName>
    </recommendedName>
</protein>